<dbReference type="EMBL" id="KN122275">
    <property type="protein sequence ID" value="KFO31498.1"/>
    <property type="molecule type" value="Genomic_DNA"/>
</dbReference>
<evidence type="ECO:0000313" key="3">
    <source>
        <dbReference type="Proteomes" id="UP000028990"/>
    </source>
</evidence>
<evidence type="ECO:0000256" key="1">
    <source>
        <dbReference type="SAM" id="MobiDB-lite"/>
    </source>
</evidence>
<protein>
    <submittedName>
        <fullName evidence="2">Uncharacterized protein</fullName>
    </submittedName>
</protein>
<dbReference type="Proteomes" id="UP000028990">
    <property type="component" value="Unassembled WGS sequence"/>
</dbReference>
<feature type="region of interest" description="Disordered" evidence="1">
    <location>
        <begin position="110"/>
        <end position="129"/>
    </location>
</feature>
<keyword evidence="3" id="KW-1185">Reference proteome</keyword>
<gene>
    <name evidence="2" type="ORF">H920_07140</name>
</gene>
<evidence type="ECO:0000313" key="2">
    <source>
        <dbReference type="EMBL" id="KFO31498.1"/>
    </source>
</evidence>
<name>A0A091DLY5_FUKDA</name>
<reference evidence="2 3" key="1">
    <citation type="submission" date="2013-11" db="EMBL/GenBank/DDBJ databases">
        <title>The Damaraland mole rat (Fukomys damarensis) genome and evolution of African mole rats.</title>
        <authorList>
            <person name="Gladyshev V.N."/>
            <person name="Fang X."/>
        </authorList>
    </citation>
    <scope>NUCLEOTIDE SEQUENCE [LARGE SCALE GENOMIC DNA]</scope>
    <source>
        <tissue evidence="2">Liver</tissue>
    </source>
</reference>
<sequence>MKHGMSSLPAGTRVRFAGLAGTYLHQCKDPQALTPPPHGLLGVDTPTLTHSADFCGHSHTCQPQPQACRHLRQTLRTINSGLHRGHRGMGWGGDSHCRCRLPIPPSFLGKSDRWRGRAGPIVQRSGPTSRKMDAFITMRIPEKRGPHSGGSGKGLRS</sequence>
<dbReference type="AlphaFoldDB" id="A0A091DLY5"/>
<organism evidence="2 3">
    <name type="scientific">Fukomys damarensis</name>
    <name type="common">Damaraland mole rat</name>
    <name type="synonym">Cryptomys damarensis</name>
    <dbReference type="NCBI Taxonomy" id="885580"/>
    <lineage>
        <taxon>Eukaryota</taxon>
        <taxon>Metazoa</taxon>
        <taxon>Chordata</taxon>
        <taxon>Craniata</taxon>
        <taxon>Vertebrata</taxon>
        <taxon>Euteleostomi</taxon>
        <taxon>Mammalia</taxon>
        <taxon>Eutheria</taxon>
        <taxon>Euarchontoglires</taxon>
        <taxon>Glires</taxon>
        <taxon>Rodentia</taxon>
        <taxon>Hystricomorpha</taxon>
        <taxon>Bathyergidae</taxon>
        <taxon>Fukomys</taxon>
    </lineage>
</organism>
<accession>A0A091DLY5</accession>
<proteinExistence type="predicted"/>